<dbReference type="AlphaFoldDB" id="A0A3Q2ZH06"/>
<accession>A0A3Q2ZH06</accession>
<dbReference type="Gene3D" id="1.20.1540.10">
    <property type="entry name" value="Rhomboid-like"/>
    <property type="match status" value="1"/>
</dbReference>
<dbReference type="Proteomes" id="UP000264820">
    <property type="component" value="Unplaced"/>
</dbReference>
<dbReference type="GeneTree" id="ENSGT00940000165977"/>
<evidence type="ECO:0000256" key="2">
    <source>
        <dbReference type="ARBA" id="ARBA00022692"/>
    </source>
</evidence>
<protein>
    <recommendedName>
        <fullName evidence="6">Peptidase S54 rhomboid domain-containing protein</fullName>
    </recommendedName>
</protein>
<sequence length="355" mass="38599">MNTSHLKTVVQLFRDMVPAITSGMFLITLTSCAVFGLQTYLDSSQGSLSVGASVFVKGHVHTLFAYPFYHRSLTQLLLSICTMVFLSGSLEKGFGTVRFLFVCILMSTVTGLLYAFLDLLQESNGKGPTEGLVPMALACVALTTTHTKMTKAFLCGVSFPTMALPWVFVLLTSVFIPHTVLPCSIISTFIGWMHGRGWFSFVDISEAKAGLAEKTPPFRFLRSISMVAFVPASTEDRRKTLLPQINPTPGSYPVQAYAPASSTNIAVSGSAKIYEGCTVRSSFIFDLWAKSETPRWIPGRRTKRVGASSFNSKPHVRGASVEQISLLGSAKVPQRVTSLVVSADEVCLKNADPKE</sequence>
<dbReference type="InterPro" id="IPR035952">
    <property type="entry name" value="Rhomboid-like_sf"/>
</dbReference>
<dbReference type="Ensembl" id="ENSHCOT00000027071.1">
    <property type="protein sequence ID" value="ENSHCOP00000025598.1"/>
    <property type="gene ID" value="ENSHCOG00000015868.1"/>
</dbReference>
<dbReference type="STRING" id="109280.ENSHCOP00000025598"/>
<dbReference type="InterPro" id="IPR022764">
    <property type="entry name" value="Peptidase_S54_rhomboid_dom"/>
</dbReference>
<reference evidence="7" key="2">
    <citation type="submission" date="2025-09" db="UniProtKB">
        <authorList>
            <consortium name="Ensembl"/>
        </authorList>
    </citation>
    <scope>IDENTIFICATION</scope>
</reference>
<feature type="transmembrane region" description="Helical" evidence="5">
    <location>
        <begin position="20"/>
        <end position="41"/>
    </location>
</feature>
<evidence type="ECO:0000256" key="1">
    <source>
        <dbReference type="ARBA" id="ARBA00004141"/>
    </source>
</evidence>
<evidence type="ECO:0000259" key="6">
    <source>
        <dbReference type="Pfam" id="PF01694"/>
    </source>
</evidence>
<evidence type="ECO:0000256" key="4">
    <source>
        <dbReference type="ARBA" id="ARBA00023136"/>
    </source>
</evidence>
<evidence type="ECO:0000256" key="5">
    <source>
        <dbReference type="SAM" id="Phobius"/>
    </source>
</evidence>
<keyword evidence="4 5" id="KW-0472">Membrane</keyword>
<keyword evidence="2 5" id="KW-0812">Transmembrane</keyword>
<keyword evidence="3 5" id="KW-1133">Transmembrane helix</keyword>
<evidence type="ECO:0000256" key="3">
    <source>
        <dbReference type="ARBA" id="ARBA00022989"/>
    </source>
</evidence>
<dbReference type="Pfam" id="PF01694">
    <property type="entry name" value="Rhomboid"/>
    <property type="match status" value="1"/>
</dbReference>
<feature type="transmembrane region" description="Helical" evidence="5">
    <location>
        <begin position="97"/>
        <end position="117"/>
    </location>
</feature>
<dbReference type="GO" id="GO:0016020">
    <property type="term" value="C:membrane"/>
    <property type="evidence" value="ECO:0007669"/>
    <property type="project" value="UniProtKB-SubCell"/>
</dbReference>
<dbReference type="OMA" id="GAVIIWR"/>
<evidence type="ECO:0000313" key="8">
    <source>
        <dbReference type="Proteomes" id="UP000264820"/>
    </source>
</evidence>
<dbReference type="SUPFAM" id="SSF144091">
    <property type="entry name" value="Rhomboid-like"/>
    <property type="match status" value="1"/>
</dbReference>
<keyword evidence="8" id="KW-1185">Reference proteome</keyword>
<comment type="subcellular location">
    <subcellularLocation>
        <location evidence="1">Membrane</location>
        <topology evidence="1">Multi-pass membrane protein</topology>
    </subcellularLocation>
</comment>
<organism evidence="7 8">
    <name type="scientific">Hippocampus comes</name>
    <name type="common">Tiger tail seahorse</name>
    <dbReference type="NCBI Taxonomy" id="109280"/>
    <lineage>
        <taxon>Eukaryota</taxon>
        <taxon>Metazoa</taxon>
        <taxon>Chordata</taxon>
        <taxon>Craniata</taxon>
        <taxon>Vertebrata</taxon>
        <taxon>Euteleostomi</taxon>
        <taxon>Actinopterygii</taxon>
        <taxon>Neopterygii</taxon>
        <taxon>Teleostei</taxon>
        <taxon>Neoteleostei</taxon>
        <taxon>Acanthomorphata</taxon>
        <taxon>Syngnathiaria</taxon>
        <taxon>Syngnathiformes</taxon>
        <taxon>Syngnathoidei</taxon>
        <taxon>Syngnathidae</taxon>
        <taxon>Hippocampus</taxon>
    </lineage>
</organism>
<reference evidence="7" key="1">
    <citation type="submission" date="2025-08" db="UniProtKB">
        <authorList>
            <consortium name="Ensembl"/>
        </authorList>
    </citation>
    <scope>IDENTIFICATION</scope>
</reference>
<proteinExistence type="predicted"/>
<feature type="domain" description="Peptidase S54 rhomboid" evidence="6">
    <location>
        <begin position="58"/>
        <end position="195"/>
    </location>
</feature>
<dbReference type="GO" id="GO:0004252">
    <property type="term" value="F:serine-type endopeptidase activity"/>
    <property type="evidence" value="ECO:0007669"/>
    <property type="project" value="InterPro"/>
</dbReference>
<name>A0A3Q2ZH06_HIPCM</name>
<evidence type="ECO:0000313" key="7">
    <source>
        <dbReference type="Ensembl" id="ENSHCOP00000025598.1"/>
    </source>
</evidence>
<dbReference type="PROSITE" id="PS51257">
    <property type="entry name" value="PROKAR_LIPOPROTEIN"/>
    <property type="match status" value="1"/>
</dbReference>